<evidence type="ECO:0000313" key="1">
    <source>
        <dbReference type="EMBL" id="RIB11515.1"/>
    </source>
</evidence>
<keyword evidence="2" id="KW-1185">Reference proteome</keyword>
<organism evidence="1 2">
    <name type="scientific">Gigaspora rosea</name>
    <dbReference type="NCBI Taxonomy" id="44941"/>
    <lineage>
        <taxon>Eukaryota</taxon>
        <taxon>Fungi</taxon>
        <taxon>Fungi incertae sedis</taxon>
        <taxon>Mucoromycota</taxon>
        <taxon>Glomeromycotina</taxon>
        <taxon>Glomeromycetes</taxon>
        <taxon>Diversisporales</taxon>
        <taxon>Gigasporaceae</taxon>
        <taxon>Gigaspora</taxon>
    </lineage>
</organism>
<accession>A0A397UMQ3</accession>
<comment type="caution">
    <text evidence="1">The sequence shown here is derived from an EMBL/GenBank/DDBJ whole genome shotgun (WGS) entry which is preliminary data.</text>
</comment>
<sequence>PETNFIQSLYTGSWFNSNEEIKKEIIDAFFSEHSKWRSVTDVKRIFPKSSGPLGKEIDCKIEEEFTLLKRKFGKKCEFQKKLKESI</sequence>
<proteinExistence type="predicted"/>
<name>A0A397UMQ3_9GLOM</name>
<dbReference type="Proteomes" id="UP000266673">
    <property type="component" value="Unassembled WGS sequence"/>
</dbReference>
<gene>
    <name evidence="1" type="ORF">C2G38_2250109</name>
</gene>
<dbReference type="AlphaFoldDB" id="A0A397UMQ3"/>
<dbReference type="EMBL" id="QKWP01001125">
    <property type="protein sequence ID" value="RIB11515.1"/>
    <property type="molecule type" value="Genomic_DNA"/>
</dbReference>
<evidence type="ECO:0000313" key="2">
    <source>
        <dbReference type="Proteomes" id="UP000266673"/>
    </source>
</evidence>
<reference evidence="1 2" key="1">
    <citation type="submission" date="2018-06" db="EMBL/GenBank/DDBJ databases">
        <title>Comparative genomics reveals the genomic features of Rhizophagus irregularis, R. cerebriforme, R. diaphanum and Gigaspora rosea, and their symbiotic lifestyle signature.</title>
        <authorList>
            <person name="Morin E."/>
            <person name="San Clemente H."/>
            <person name="Chen E.C.H."/>
            <person name="De La Providencia I."/>
            <person name="Hainaut M."/>
            <person name="Kuo A."/>
            <person name="Kohler A."/>
            <person name="Murat C."/>
            <person name="Tang N."/>
            <person name="Roy S."/>
            <person name="Loubradou J."/>
            <person name="Henrissat B."/>
            <person name="Grigoriev I.V."/>
            <person name="Corradi N."/>
            <person name="Roux C."/>
            <person name="Martin F.M."/>
        </authorList>
    </citation>
    <scope>NUCLEOTIDE SEQUENCE [LARGE SCALE GENOMIC DNA]</scope>
    <source>
        <strain evidence="1 2">DAOM 194757</strain>
    </source>
</reference>
<feature type="non-terminal residue" evidence="1">
    <location>
        <position position="1"/>
    </location>
</feature>
<protein>
    <submittedName>
        <fullName evidence="1">Uncharacterized protein</fullName>
    </submittedName>
</protein>